<sequence length="95" mass="10952">MKAILVESLYNQRLSQLQIASILGISTAEVNYYLKGKRSDQNIRLILEKDEDFMDLIDSMVRKILTSDEVINICPLCSLARKKLKQDEDICPYDI</sequence>
<protein>
    <submittedName>
        <fullName evidence="1">Transcriptional regulator</fullName>
    </submittedName>
</protein>
<name>A0A2U9IQE8_9CREN</name>
<dbReference type="AlphaFoldDB" id="A0A2U9IQE8"/>
<dbReference type="PANTHER" id="PTHR40730">
    <property type="entry name" value="TRANSCRIPTIONAL REGULATOR PROTEIN-LIKE PROTEIN"/>
    <property type="match status" value="1"/>
</dbReference>
<gene>
    <name evidence="1" type="ORF">DFR86_02795</name>
</gene>
<evidence type="ECO:0000313" key="1">
    <source>
        <dbReference type="EMBL" id="AWR98204.1"/>
    </source>
</evidence>
<dbReference type="EMBL" id="CP029288">
    <property type="protein sequence ID" value="AWR98204.1"/>
    <property type="molecule type" value="Genomic_DNA"/>
</dbReference>
<accession>A0A2U9IQE8</accession>
<proteinExistence type="predicted"/>
<reference evidence="1 2" key="1">
    <citation type="submission" date="2018-05" db="EMBL/GenBank/DDBJ databases">
        <title>Complete Genome Sequences of Extremely Thermoacidophilic, Metal-Mobilizing Type-Strain Members of the Archaeal Family Sulfolobaceae: Acidianus brierleyi DSM-1651T, Acidianus sulfidivorans DSM-18786T, Metallosphaera hakonensis DSM-7519T, and Metallosphaera prunae DSM-10039T.</title>
        <authorList>
            <person name="Counts J.A."/>
            <person name="Kelly R.M."/>
        </authorList>
    </citation>
    <scope>NUCLEOTIDE SEQUENCE [LARGE SCALE GENOMIC DNA]</scope>
    <source>
        <strain evidence="1 2">JP7</strain>
    </source>
</reference>
<organism evidence="1 2">
    <name type="scientific">Acidianus sulfidivorans JP7</name>
    <dbReference type="NCBI Taxonomy" id="619593"/>
    <lineage>
        <taxon>Archaea</taxon>
        <taxon>Thermoproteota</taxon>
        <taxon>Thermoprotei</taxon>
        <taxon>Sulfolobales</taxon>
        <taxon>Sulfolobaceae</taxon>
        <taxon>Acidianus</taxon>
    </lineage>
</organism>
<dbReference type="PANTHER" id="PTHR40730:SF3">
    <property type="entry name" value="HTH CRO_C1-TYPE DOMAIN-CONTAINING PROTEIN"/>
    <property type="match status" value="1"/>
</dbReference>
<dbReference type="KEGG" id="asul:DFR86_02795"/>
<dbReference type="Proteomes" id="UP000248410">
    <property type="component" value="Chromosome"/>
</dbReference>
<evidence type="ECO:0000313" key="2">
    <source>
        <dbReference type="Proteomes" id="UP000248410"/>
    </source>
</evidence>
<keyword evidence="2" id="KW-1185">Reference proteome</keyword>